<evidence type="ECO:0000313" key="1">
    <source>
        <dbReference type="EMBL" id="KAJ2973636.1"/>
    </source>
</evidence>
<gene>
    <name evidence="1" type="ORF">NQ176_g6493</name>
</gene>
<protein>
    <submittedName>
        <fullName evidence="1">Uncharacterized protein</fullName>
    </submittedName>
</protein>
<reference evidence="1" key="1">
    <citation type="submission" date="2022-08" db="EMBL/GenBank/DDBJ databases">
        <title>Genome Sequence of Lecanicillium fungicola.</title>
        <authorList>
            <person name="Buettner E."/>
        </authorList>
    </citation>
    <scope>NUCLEOTIDE SEQUENCE</scope>
    <source>
        <strain evidence="1">Babe33</strain>
    </source>
</reference>
<comment type="caution">
    <text evidence="1">The sequence shown here is derived from an EMBL/GenBank/DDBJ whole genome shotgun (WGS) entry which is preliminary data.</text>
</comment>
<evidence type="ECO:0000313" key="2">
    <source>
        <dbReference type="Proteomes" id="UP001143910"/>
    </source>
</evidence>
<keyword evidence="2" id="KW-1185">Reference proteome</keyword>
<dbReference type="Proteomes" id="UP001143910">
    <property type="component" value="Unassembled WGS sequence"/>
</dbReference>
<proteinExistence type="predicted"/>
<name>A0ACC1N461_9HYPO</name>
<sequence length="194" mass="20872">MLFSQVKLMLLALMPALSAYAEPIPSTERSIIPSWSCPGPREREPAFDIKTNDMQALATAIQTNTLTSGSLPDSILIKASHGIVIKAGSVQVCVQNQYLFDNAHYARSDIALIVAQAMYNCCGGRDNLKETCNVKPWVTVKGDTGLKAIATVGKAGDPCKGAPGAADYLSDAQFVYKTGKFFWDIFAPLITGRP</sequence>
<accession>A0ACC1N461</accession>
<dbReference type="EMBL" id="JANJQO010000943">
    <property type="protein sequence ID" value="KAJ2973636.1"/>
    <property type="molecule type" value="Genomic_DNA"/>
</dbReference>
<organism evidence="1 2">
    <name type="scientific">Zarea fungicola</name>
    <dbReference type="NCBI Taxonomy" id="93591"/>
    <lineage>
        <taxon>Eukaryota</taxon>
        <taxon>Fungi</taxon>
        <taxon>Dikarya</taxon>
        <taxon>Ascomycota</taxon>
        <taxon>Pezizomycotina</taxon>
        <taxon>Sordariomycetes</taxon>
        <taxon>Hypocreomycetidae</taxon>
        <taxon>Hypocreales</taxon>
        <taxon>Cordycipitaceae</taxon>
        <taxon>Zarea</taxon>
    </lineage>
</organism>